<reference evidence="2" key="1">
    <citation type="journal article" date="2023" name="Front. Plant Sci.">
        <title>Chromosomal-level genome assembly of Melastoma candidum provides insights into trichome evolution.</title>
        <authorList>
            <person name="Zhong Y."/>
            <person name="Wu W."/>
            <person name="Sun C."/>
            <person name="Zou P."/>
            <person name="Liu Y."/>
            <person name="Dai S."/>
            <person name="Zhou R."/>
        </authorList>
    </citation>
    <scope>NUCLEOTIDE SEQUENCE [LARGE SCALE GENOMIC DNA]</scope>
</reference>
<protein>
    <submittedName>
        <fullName evidence="1">Uncharacterized protein</fullName>
    </submittedName>
</protein>
<keyword evidence="2" id="KW-1185">Reference proteome</keyword>
<proteinExistence type="predicted"/>
<dbReference type="EMBL" id="CM042883">
    <property type="protein sequence ID" value="KAI4376730.1"/>
    <property type="molecule type" value="Genomic_DNA"/>
</dbReference>
<evidence type="ECO:0000313" key="2">
    <source>
        <dbReference type="Proteomes" id="UP001057402"/>
    </source>
</evidence>
<organism evidence="1 2">
    <name type="scientific">Melastoma candidum</name>
    <dbReference type="NCBI Taxonomy" id="119954"/>
    <lineage>
        <taxon>Eukaryota</taxon>
        <taxon>Viridiplantae</taxon>
        <taxon>Streptophyta</taxon>
        <taxon>Embryophyta</taxon>
        <taxon>Tracheophyta</taxon>
        <taxon>Spermatophyta</taxon>
        <taxon>Magnoliopsida</taxon>
        <taxon>eudicotyledons</taxon>
        <taxon>Gunneridae</taxon>
        <taxon>Pentapetalae</taxon>
        <taxon>rosids</taxon>
        <taxon>malvids</taxon>
        <taxon>Myrtales</taxon>
        <taxon>Melastomataceae</taxon>
        <taxon>Melastomatoideae</taxon>
        <taxon>Melastomateae</taxon>
        <taxon>Melastoma</taxon>
    </lineage>
</organism>
<evidence type="ECO:0000313" key="1">
    <source>
        <dbReference type="EMBL" id="KAI4376730.1"/>
    </source>
</evidence>
<name>A0ACB9RDE9_9MYRT</name>
<sequence length="92" mass="10273">MLQDGETWPLNIASDLSKLMNLKKMSCARLKRFTYKVIVEVDESPNRVLECFSKPQPKKKATAENAAEGAIWYPKHQDAALVSAFANSMALS</sequence>
<dbReference type="Proteomes" id="UP001057402">
    <property type="component" value="Chromosome 4"/>
</dbReference>
<comment type="caution">
    <text evidence="1">The sequence shown here is derived from an EMBL/GenBank/DDBJ whole genome shotgun (WGS) entry which is preliminary data.</text>
</comment>
<gene>
    <name evidence="1" type="ORF">MLD38_014457</name>
</gene>
<accession>A0ACB9RDE9</accession>